<dbReference type="PANTHER" id="PTHR12213">
    <property type="entry name" value="CORRINOID ADENOSYLTRANSFERASE"/>
    <property type="match status" value="1"/>
</dbReference>
<dbReference type="GO" id="GO:0008817">
    <property type="term" value="F:corrinoid adenosyltransferase activity"/>
    <property type="evidence" value="ECO:0007669"/>
    <property type="project" value="TreeGrafter"/>
</dbReference>
<proteinExistence type="inferred from homology"/>
<reference evidence="13" key="2">
    <citation type="submission" date="2020-10" db="UniProtKB">
        <authorList>
            <consortium name="WormBaseParasite"/>
        </authorList>
    </citation>
    <scope>IDENTIFICATION</scope>
</reference>
<keyword evidence="3 10" id="KW-0808">Transferase</keyword>
<dbReference type="NCBIfam" id="TIGR00636">
    <property type="entry name" value="PduO_Nterm"/>
    <property type="match status" value="1"/>
</dbReference>
<keyword evidence="12" id="KW-1185">Reference proteome</keyword>
<accession>A0A7E4WC05</accession>
<dbReference type="GO" id="GO:0005524">
    <property type="term" value="F:ATP binding"/>
    <property type="evidence" value="ECO:0007669"/>
    <property type="project" value="UniProtKB-UniRule"/>
</dbReference>
<keyword evidence="4 10" id="KW-0547">Nucleotide-binding</keyword>
<dbReference type="Gene3D" id="1.20.1200.10">
    <property type="entry name" value="Cobalamin adenosyltransferase-like"/>
    <property type="match status" value="1"/>
</dbReference>
<evidence type="ECO:0000313" key="13">
    <source>
        <dbReference type="WBParaSite" id="Pan_g8914.t1"/>
    </source>
</evidence>
<dbReference type="GO" id="GO:0009235">
    <property type="term" value="P:cobalamin metabolic process"/>
    <property type="evidence" value="ECO:0007669"/>
    <property type="project" value="UniProtKB-ARBA"/>
</dbReference>
<dbReference type="SUPFAM" id="SSF89028">
    <property type="entry name" value="Cobalamin adenosyltransferase-like"/>
    <property type="match status" value="1"/>
</dbReference>
<dbReference type="PANTHER" id="PTHR12213:SF0">
    <property type="entry name" value="CORRINOID ADENOSYLTRANSFERASE MMAB"/>
    <property type="match status" value="1"/>
</dbReference>
<keyword evidence="5 10" id="KW-0067">ATP-binding</keyword>
<organism evidence="12 13">
    <name type="scientific">Panagrellus redivivus</name>
    <name type="common">Microworm</name>
    <dbReference type="NCBI Taxonomy" id="6233"/>
    <lineage>
        <taxon>Eukaryota</taxon>
        <taxon>Metazoa</taxon>
        <taxon>Ecdysozoa</taxon>
        <taxon>Nematoda</taxon>
        <taxon>Chromadorea</taxon>
        <taxon>Rhabditida</taxon>
        <taxon>Tylenchina</taxon>
        <taxon>Panagrolaimomorpha</taxon>
        <taxon>Panagrolaimoidea</taxon>
        <taxon>Panagrolaimidae</taxon>
        <taxon>Panagrellus</taxon>
    </lineage>
</organism>
<comment type="subunit">
    <text evidence="2">Homotrimer.</text>
</comment>
<reference evidence="12" key="1">
    <citation type="journal article" date="2013" name="Genetics">
        <title>The draft genome and transcriptome of Panagrellus redivivus are shaped by the harsh demands of a free-living lifestyle.</title>
        <authorList>
            <person name="Srinivasan J."/>
            <person name="Dillman A.R."/>
            <person name="Macchietto M.G."/>
            <person name="Heikkinen L."/>
            <person name="Lakso M."/>
            <person name="Fracchia K.M."/>
            <person name="Antoshechkin I."/>
            <person name="Mortazavi A."/>
            <person name="Wong G."/>
            <person name="Sternberg P.W."/>
        </authorList>
    </citation>
    <scope>NUCLEOTIDE SEQUENCE [LARGE SCALE GENOMIC DNA]</scope>
    <source>
        <strain evidence="12">MT8872</strain>
    </source>
</reference>
<evidence type="ECO:0000259" key="11">
    <source>
        <dbReference type="Pfam" id="PF01923"/>
    </source>
</evidence>
<protein>
    <recommendedName>
        <fullName evidence="8">Corrinoid adenosyltransferase MMAB</fullName>
    </recommendedName>
    <alternativeName>
        <fullName evidence="9">ATP:co(I)rrinoid adenosyltransferase MMAB</fullName>
    </alternativeName>
</protein>
<evidence type="ECO:0000256" key="8">
    <source>
        <dbReference type="ARBA" id="ARBA00071654"/>
    </source>
</evidence>
<evidence type="ECO:0000256" key="9">
    <source>
        <dbReference type="ARBA" id="ARBA00075216"/>
    </source>
</evidence>
<evidence type="ECO:0000256" key="5">
    <source>
        <dbReference type="ARBA" id="ARBA00022840"/>
    </source>
</evidence>
<comment type="function">
    <text evidence="7">Converts cob(I)alamin to adenosylcobalamin (adenosylcob(III)alamin), a coenzyme for methylmalonyl-CoA mutase, therefore participates in the final step of the vitamin B12 conversion. Generates adenosylcobalamin (AdoCbl) and directly delivers the cofactor to MUT in a transfer that is stimulated by ATP-binding to MMAB and gated by MMAA.</text>
</comment>
<evidence type="ECO:0000256" key="2">
    <source>
        <dbReference type="ARBA" id="ARBA00011233"/>
    </source>
</evidence>
<name>A0A7E4WC05_PANRE</name>
<dbReference type="WBParaSite" id="Pan_g8914.t1">
    <property type="protein sequence ID" value="Pan_g8914.t1"/>
    <property type="gene ID" value="Pan_g8914"/>
</dbReference>
<evidence type="ECO:0000256" key="1">
    <source>
        <dbReference type="ARBA" id="ARBA00007487"/>
    </source>
</evidence>
<evidence type="ECO:0000256" key="3">
    <source>
        <dbReference type="ARBA" id="ARBA00022679"/>
    </source>
</evidence>
<evidence type="ECO:0000313" key="12">
    <source>
        <dbReference type="Proteomes" id="UP000492821"/>
    </source>
</evidence>
<evidence type="ECO:0000256" key="7">
    <source>
        <dbReference type="ARBA" id="ARBA00056747"/>
    </source>
</evidence>
<comment type="similarity">
    <text evidence="1 10">Belongs to the Cob(I)alamin adenosyltransferase family.</text>
</comment>
<sequence>MIGRLASVRFIQTSAVVFGRGFKPGRGTGDKGSSSLFNNERRWKDDAAFTALGTTDELSSWLGLCREKAEADGIEDVDHILTRVQCIIQDLGAHVATPPESSKKKLEKTAFDANFVAYVHGLIDEYGDKVPPIRQFILPGGGELAARLQYGRALCRRAERSLVPLMRDEAIDENALKFLNRLSDLLFVLGRYACLRTKNMEKTYLPPLDRVKEDLKWQTTNLHEKKNKKDE</sequence>
<dbReference type="FunFam" id="1.20.1200.10:FF:000001">
    <property type="entry name" value="Cob(I)yrinic acid a,c-diamide adenosyltransferase"/>
    <property type="match status" value="1"/>
</dbReference>
<evidence type="ECO:0000256" key="4">
    <source>
        <dbReference type="ARBA" id="ARBA00022741"/>
    </source>
</evidence>
<comment type="catalytic activity">
    <reaction evidence="6">
        <text>cob(I)alamin-[corrinoid adenosyltransferase] + ATP = apo-[corrinoid adenosyltransferase] + adenosylcob(III)alamin + triphosphate</text>
        <dbReference type="Rhea" id="RHEA:56796"/>
        <dbReference type="Rhea" id="RHEA-COMP:14743"/>
        <dbReference type="Rhea" id="RHEA-COMP:14744"/>
        <dbReference type="ChEBI" id="CHEBI:18036"/>
        <dbReference type="ChEBI" id="CHEBI:18408"/>
        <dbReference type="ChEBI" id="CHEBI:30616"/>
        <dbReference type="ChEBI" id="CHEBI:60488"/>
        <dbReference type="ChEBI" id="CHEBI:83228"/>
    </reaction>
    <physiologicalReaction direction="left-to-right" evidence="6">
        <dbReference type="Rhea" id="RHEA:56797"/>
    </physiologicalReaction>
</comment>
<evidence type="ECO:0000256" key="10">
    <source>
        <dbReference type="RuleBase" id="RU366026"/>
    </source>
</evidence>
<dbReference type="AlphaFoldDB" id="A0A7E4WC05"/>
<dbReference type="InterPro" id="IPR036451">
    <property type="entry name" value="CblAdoTrfase-like_sf"/>
</dbReference>
<dbReference type="Proteomes" id="UP000492821">
    <property type="component" value="Unassembled WGS sequence"/>
</dbReference>
<feature type="domain" description="Cobalamin adenosyltransferase-like" evidence="11">
    <location>
        <begin position="28"/>
        <end position="193"/>
    </location>
</feature>
<dbReference type="InterPro" id="IPR029499">
    <property type="entry name" value="PduO-typ"/>
</dbReference>
<dbReference type="Pfam" id="PF01923">
    <property type="entry name" value="Cob_adeno_trans"/>
    <property type="match status" value="1"/>
</dbReference>
<evidence type="ECO:0000256" key="6">
    <source>
        <dbReference type="ARBA" id="ARBA00051988"/>
    </source>
</evidence>
<dbReference type="InterPro" id="IPR016030">
    <property type="entry name" value="CblAdoTrfase-like"/>
</dbReference>